<evidence type="ECO:0000313" key="2">
    <source>
        <dbReference type="EMBL" id="MBU9722077.1"/>
    </source>
</evidence>
<keyword evidence="3" id="KW-1185">Reference proteome</keyword>
<dbReference type="InterPro" id="IPR018690">
    <property type="entry name" value="DUF2187"/>
</dbReference>
<comment type="caution">
    <text evidence="2">The sequence shown here is derived from an EMBL/GenBank/DDBJ whole genome shotgun (WGS) entry which is preliminary data.</text>
</comment>
<dbReference type="SMART" id="SM00739">
    <property type="entry name" value="KOW"/>
    <property type="match status" value="1"/>
</dbReference>
<gene>
    <name evidence="2" type="ORF">KS407_11585</name>
</gene>
<sequence length="68" mass="7491">MPEEQQTPPPPVEVGEVVKVNAGENKGEEAKVIAVYNNSVAVELNKMQKNGTLARTVLSHKEYTKNKK</sequence>
<reference evidence="2 3" key="1">
    <citation type="submission" date="2021-06" db="EMBL/GenBank/DDBJ databases">
        <title>Bacillus sp. RD4P76, an endophyte from a halophyte.</title>
        <authorList>
            <person name="Sun J.-Q."/>
        </authorList>
    </citation>
    <scope>NUCLEOTIDE SEQUENCE [LARGE SCALE GENOMIC DNA]</scope>
    <source>
        <strain evidence="2 3">JCM 17098</strain>
    </source>
</reference>
<organism evidence="2 3">
    <name type="scientific">Evansella alkalicola</name>
    <dbReference type="NCBI Taxonomy" id="745819"/>
    <lineage>
        <taxon>Bacteria</taxon>
        <taxon>Bacillati</taxon>
        <taxon>Bacillota</taxon>
        <taxon>Bacilli</taxon>
        <taxon>Bacillales</taxon>
        <taxon>Bacillaceae</taxon>
        <taxon>Evansella</taxon>
    </lineage>
</organism>
<dbReference type="EMBL" id="JAHQCR010000047">
    <property type="protein sequence ID" value="MBU9722077.1"/>
    <property type="molecule type" value="Genomic_DNA"/>
</dbReference>
<protein>
    <submittedName>
        <fullName evidence="2">DUF2187 family protein</fullName>
    </submittedName>
</protein>
<feature type="domain" description="KOW" evidence="1">
    <location>
        <begin position="11"/>
        <end position="38"/>
    </location>
</feature>
<dbReference type="InterPro" id="IPR008991">
    <property type="entry name" value="Translation_prot_SH3-like_sf"/>
</dbReference>
<proteinExistence type="predicted"/>
<dbReference type="InterPro" id="IPR005824">
    <property type="entry name" value="KOW"/>
</dbReference>
<name>A0ABS6JUZ2_9BACI</name>
<dbReference type="Gene3D" id="2.30.30.30">
    <property type="match status" value="1"/>
</dbReference>
<dbReference type="Proteomes" id="UP000790580">
    <property type="component" value="Unassembled WGS sequence"/>
</dbReference>
<dbReference type="SUPFAM" id="SSF50104">
    <property type="entry name" value="Translation proteins SH3-like domain"/>
    <property type="match status" value="1"/>
</dbReference>
<accession>A0ABS6JUZ2</accession>
<dbReference type="InterPro" id="IPR014722">
    <property type="entry name" value="Rib_uL2_dom2"/>
</dbReference>
<evidence type="ECO:0000259" key="1">
    <source>
        <dbReference type="SMART" id="SM00739"/>
    </source>
</evidence>
<evidence type="ECO:0000313" key="3">
    <source>
        <dbReference type="Proteomes" id="UP000790580"/>
    </source>
</evidence>
<dbReference type="Pfam" id="PF09953">
    <property type="entry name" value="DUF2187"/>
    <property type="match status" value="1"/>
</dbReference>
<dbReference type="RefSeq" id="WP_088075292.1">
    <property type="nucleotide sequence ID" value="NZ_JAHQCR010000047.1"/>
</dbReference>